<dbReference type="STRING" id="402600.SAMN05216188_10485"/>
<dbReference type="InterPro" id="IPR001387">
    <property type="entry name" value="Cro/C1-type_HTH"/>
</dbReference>
<evidence type="ECO:0000313" key="3">
    <source>
        <dbReference type="Proteomes" id="UP000199352"/>
    </source>
</evidence>
<dbReference type="EMBL" id="FOFR01000004">
    <property type="protein sequence ID" value="SEQ62911.1"/>
    <property type="molecule type" value="Genomic_DNA"/>
</dbReference>
<name>A0A1H9HKN8_9PSEU</name>
<gene>
    <name evidence="2" type="ORF">SAMN05216188_10485</name>
</gene>
<sequence length="290" mass="31820">MPKNFTSNLQNRAVARALTLWRQESGLSLSEVGKRVHWSSAKTSIMQNGLTLITDADVMALALAYGINEERRAPAFHGAQRARDPRTFDLLTGGGVPCVEWTYPEVEREANHLQVVALDVLPPLVRTPEYSAGLGSAQVGSVAARDHRQYLGSHREQVLRKLADGVSLRMDLVVGESVLRKPVGSALVMADQLFGLASLAELAAVQVFLVPDDVAAFAGAVSFSVLSFREAQFDTVVYLDQLHGGTWLESEFERRPYVDTHERLMDVALPVDVTTERIVEAAQHFKNIAS</sequence>
<dbReference type="InterPro" id="IPR043917">
    <property type="entry name" value="DUF5753"/>
</dbReference>
<accession>A0A1H9HKN8</accession>
<dbReference type="Pfam" id="PF19054">
    <property type="entry name" value="DUF5753"/>
    <property type="match status" value="1"/>
</dbReference>
<dbReference type="CDD" id="cd00093">
    <property type="entry name" value="HTH_XRE"/>
    <property type="match status" value="1"/>
</dbReference>
<reference evidence="3" key="1">
    <citation type="submission" date="2016-10" db="EMBL/GenBank/DDBJ databases">
        <authorList>
            <person name="Varghese N."/>
            <person name="Submissions S."/>
        </authorList>
    </citation>
    <scope>NUCLEOTIDE SEQUENCE [LARGE SCALE GENOMIC DNA]</scope>
    <source>
        <strain evidence="3">CGMCC 4.3525</strain>
    </source>
</reference>
<protein>
    <submittedName>
        <fullName evidence="2">Helix-turn-helix domain-containing protein</fullName>
    </submittedName>
</protein>
<evidence type="ECO:0000259" key="1">
    <source>
        <dbReference type="Pfam" id="PF19054"/>
    </source>
</evidence>
<proteinExistence type="predicted"/>
<dbReference type="AlphaFoldDB" id="A0A1H9HKN8"/>
<feature type="domain" description="DUF5753" evidence="1">
    <location>
        <begin position="103"/>
        <end position="278"/>
    </location>
</feature>
<organism evidence="2 3">
    <name type="scientific">Lentzea xinjiangensis</name>
    <dbReference type="NCBI Taxonomy" id="402600"/>
    <lineage>
        <taxon>Bacteria</taxon>
        <taxon>Bacillati</taxon>
        <taxon>Actinomycetota</taxon>
        <taxon>Actinomycetes</taxon>
        <taxon>Pseudonocardiales</taxon>
        <taxon>Pseudonocardiaceae</taxon>
        <taxon>Lentzea</taxon>
    </lineage>
</organism>
<dbReference type="Pfam" id="PF13560">
    <property type="entry name" value="HTH_31"/>
    <property type="match status" value="1"/>
</dbReference>
<dbReference type="OrthoDB" id="4285266at2"/>
<dbReference type="RefSeq" id="WP_089950777.1">
    <property type="nucleotide sequence ID" value="NZ_FOFR01000004.1"/>
</dbReference>
<keyword evidence="3" id="KW-1185">Reference proteome</keyword>
<dbReference type="Proteomes" id="UP000199352">
    <property type="component" value="Unassembled WGS sequence"/>
</dbReference>
<evidence type="ECO:0000313" key="2">
    <source>
        <dbReference type="EMBL" id="SEQ62911.1"/>
    </source>
</evidence>